<dbReference type="EMBL" id="CP011859">
    <property type="protein sequence ID" value="AQY22382.1"/>
    <property type="molecule type" value="Genomic_DNA"/>
</dbReference>
<accession>A0A1S7DTC5</accession>
<dbReference type="AlphaFoldDB" id="A0A1S7DTC5"/>
<evidence type="ECO:0000313" key="1">
    <source>
        <dbReference type="EMBL" id="AQY22382.1"/>
    </source>
</evidence>
<dbReference type="InterPro" id="IPR027417">
    <property type="entry name" value="P-loop_NTPase"/>
</dbReference>
<dbReference type="CDD" id="cd00882">
    <property type="entry name" value="Ras_like_GTPase"/>
    <property type="match status" value="1"/>
</dbReference>
<evidence type="ECO:0000313" key="2">
    <source>
        <dbReference type="Proteomes" id="UP000189883"/>
    </source>
</evidence>
<dbReference type="Proteomes" id="UP000189883">
    <property type="component" value="Chromosome"/>
</dbReference>
<protein>
    <recommendedName>
        <fullName evidence="3">G domain-containing protein</fullName>
    </recommendedName>
</protein>
<name>A0A1S7DTC5_RIEAN</name>
<dbReference type="Gene3D" id="3.40.50.300">
    <property type="entry name" value="P-loop containing nucleotide triphosphate hydrolases"/>
    <property type="match status" value="1"/>
</dbReference>
<reference evidence="1 2" key="1">
    <citation type="submission" date="2015-06" db="EMBL/GenBank/DDBJ databases">
        <title>R. anatipestifer strain HXb2 is the most virulent strain so far, and the genome sequence would help us uncover the pathogenesis.</title>
        <authorList>
            <person name="Hu Q."/>
            <person name="Qi J."/>
            <person name="Bo H."/>
            <person name="Liu G."/>
            <person name="Tao M."/>
            <person name="Ding Y."/>
            <person name="Xue Y."/>
        </authorList>
    </citation>
    <scope>NUCLEOTIDE SEQUENCE [LARGE SCALE GENOMIC DNA]</scope>
    <source>
        <strain evidence="1 2">HXb2</strain>
    </source>
</reference>
<dbReference type="SUPFAM" id="SSF52540">
    <property type="entry name" value="P-loop containing nucleoside triphosphate hydrolases"/>
    <property type="match status" value="1"/>
</dbReference>
<proteinExistence type="predicted"/>
<dbReference type="RefSeq" id="WP_079207563.1">
    <property type="nucleotide sequence ID" value="NZ_CP011859.1"/>
</dbReference>
<organism evidence="1 2">
    <name type="scientific">Riemerella anatipestifer</name>
    <name type="common">Moraxella anatipestifer</name>
    <dbReference type="NCBI Taxonomy" id="34085"/>
    <lineage>
        <taxon>Bacteria</taxon>
        <taxon>Pseudomonadati</taxon>
        <taxon>Bacteroidota</taxon>
        <taxon>Flavobacteriia</taxon>
        <taxon>Flavobacteriales</taxon>
        <taxon>Weeksellaceae</taxon>
        <taxon>Riemerella</taxon>
    </lineage>
</organism>
<evidence type="ECO:0008006" key="3">
    <source>
        <dbReference type="Google" id="ProtNLM"/>
    </source>
</evidence>
<gene>
    <name evidence="1" type="ORF">AB406_1436</name>
</gene>
<sequence length="204" mass="23988">MIPIIIGLGLAWLFLERIGFFKDAKNGDNLCVIGMPQAGKTRFLSYLRRARFLEGSTDEDTHEDFVIRLKNETEINIKKATDLGGTDTYREKYSSLIEESQYIFFFFNIKQYLENEEQYQRRCNSRLLQIFIDFENTKKSGGRKKKIILFGTHKDLLTISEIEALKKFKQLIEKKKYKNFKDNVSLIDTTKDEELKLIVEKIFA</sequence>